<dbReference type="PANTHER" id="PTHR10996:SF178">
    <property type="entry name" value="2-HYDROXYACID DEHYDROGENASE YGL185C-RELATED"/>
    <property type="match status" value="1"/>
</dbReference>
<keyword evidence="1 3" id="KW-0560">Oxidoreductase</keyword>
<keyword evidence="2" id="KW-0520">NAD</keyword>
<evidence type="ECO:0000313" key="6">
    <source>
        <dbReference type="EMBL" id="KAB8036815.1"/>
    </source>
</evidence>
<dbReference type="EMBL" id="WFLM01000005">
    <property type="protein sequence ID" value="KAB8036815.1"/>
    <property type="molecule type" value="Genomic_DNA"/>
</dbReference>
<dbReference type="GO" id="GO:0051287">
    <property type="term" value="F:NAD binding"/>
    <property type="evidence" value="ECO:0007669"/>
    <property type="project" value="InterPro"/>
</dbReference>
<evidence type="ECO:0000313" key="7">
    <source>
        <dbReference type="Proteomes" id="UP000437748"/>
    </source>
</evidence>
<evidence type="ECO:0000256" key="2">
    <source>
        <dbReference type="ARBA" id="ARBA00023027"/>
    </source>
</evidence>
<proteinExistence type="inferred from homology"/>
<dbReference type="PANTHER" id="PTHR10996">
    <property type="entry name" value="2-HYDROXYACID DEHYDROGENASE-RELATED"/>
    <property type="match status" value="1"/>
</dbReference>
<evidence type="ECO:0008006" key="8">
    <source>
        <dbReference type="Google" id="ProtNLM"/>
    </source>
</evidence>
<sequence>MNNLVVAVTSPSFSKNKYLREALQKLPVEVHYYQEERQASSEILANYLNSIKAEAVIVGLEKINDQILDKNPQLKLISKYGVGLDNIDLNIINKYDVKLGVSSGVNKNSVVELVMTFSLGHSRNVFNSMNLLSAGQWVKNGGKELINCKFGIVGLGNIGTLLAKKLKAIGLNDIYYSDVIDKSEIEKDLGITYRGYEDILKNCDIISFHVPLNPSTKFMLSNNEIKLLKPDALIINTARGEIIDIESCCDAVINKKIGGLACDVFPHEPYDTSKYKNMPNLYLTPHIGGNSIEAITNMGMASILHVEEYLKNKYNELKLI</sequence>
<dbReference type="AlphaFoldDB" id="A0A6N6VSI4"/>
<evidence type="ECO:0000256" key="3">
    <source>
        <dbReference type="RuleBase" id="RU003719"/>
    </source>
</evidence>
<dbReference type="SUPFAM" id="SSF51735">
    <property type="entry name" value="NAD(P)-binding Rossmann-fold domains"/>
    <property type="match status" value="1"/>
</dbReference>
<organism evidence="6 7">
    <name type="scientific">Silvanigrella paludirubra</name>
    <dbReference type="NCBI Taxonomy" id="2499159"/>
    <lineage>
        <taxon>Bacteria</taxon>
        <taxon>Pseudomonadati</taxon>
        <taxon>Bdellovibrionota</taxon>
        <taxon>Oligoflexia</taxon>
        <taxon>Silvanigrellales</taxon>
        <taxon>Silvanigrellaceae</taxon>
        <taxon>Silvanigrella</taxon>
    </lineage>
</organism>
<name>A0A6N6VSI4_9BACT</name>
<comment type="caution">
    <text evidence="6">The sequence shown here is derived from an EMBL/GenBank/DDBJ whole genome shotgun (WGS) entry which is preliminary data.</text>
</comment>
<evidence type="ECO:0000259" key="4">
    <source>
        <dbReference type="Pfam" id="PF00389"/>
    </source>
</evidence>
<gene>
    <name evidence="6" type="ORF">GCL60_13300</name>
</gene>
<dbReference type="InterPro" id="IPR006139">
    <property type="entry name" value="D-isomer_2_OHA_DH_cat_dom"/>
</dbReference>
<dbReference type="GO" id="GO:0005829">
    <property type="term" value="C:cytosol"/>
    <property type="evidence" value="ECO:0007669"/>
    <property type="project" value="TreeGrafter"/>
</dbReference>
<feature type="domain" description="D-isomer specific 2-hydroxyacid dehydrogenase catalytic" evidence="4">
    <location>
        <begin position="16"/>
        <end position="313"/>
    </location>
</feature>
<comment type="similarity">
    <text evidence="3">Belongs to the D-isomer specific 2-hydroxyacid dehydrogenase family.</text>
</comment>
<dbReference type="InterPro" id="IPR029753">
    <property type="entry name" value="D-isomer_DH_CS"/>
</dbReference>
<dbReference type="Gene3D" id="3.40.50.720">
    <property type="entry name" value="NAD(P)-binding Rossmann-like Domain"/>
    <property type="match status" value="2"/>
</dbReference>
<dbReference type="SUPFAM" id="SSF52283">
    <property type="entry name" value="Formate/glycerate dehydrogenase catalytic domain-like"/>
    <property type="match status" value="1"/>
</dbReference>
<dbReference type="Pfam" id="PF00389">
    <property type="entry name" value="2-Hacid_dh"/>
    <property type="match status" value="1"/>
</dbReference>
<dbReference type="InterPro" id="IPR036291">
    <property type="entry name" value="NAD(P)-bd_dom_sf"/>
</dbReference>
<keyword evidence="7" id="KW-1185">Reference proteome</keyword>
<dbReference type="PROSITE" id="PS00670">
    <property type="entry name" value="D_2_HYDROXYACID_DH_2"/>
    <property type="match status" value="1"/>
</dbReference>
<dbReference type="GO" id="GO:0016618">
    <property type="term" value="F:hydroxypyruvate reductase [NAD(P)H] activity"/>
    <property type="evidence" value="ECO:0007669"/>
    <property type="project" value="TreeGrafter"/>
</dbReference>
<evidence type="ECO:0000256" key="1">
    <source>
        <dbReference type="ARBA" id="ARBA00023002"/>
    </source>
</evidence>
<reference evidence="6 7" key="1">
    <citation type="submission" date="2019-10" db="EMBL/GenBank/DDBJ databases">
        <title>New species of Slilvanegrellaceae.</title>
        <authorList>
            <person name="Pitt A."/>
            <person name="Hahn M.W."/>
        </authorList>
    </citation>
    <scope>NUCLEOTIDE SEQUENCE [LARGE SCALE GENOMIC DNA]</scope>
    <source>
        <strain evidence="6 7">SP-Ram-0.45-NSY-1</strain>
    </source>
</reference>
<dbReference type="InterPro" id="IPR006140">
    <property type="entry name" value="D-isomer_DH_NAD-bd"/>
</dbReference>
<feature type="domain" description="D-isomer specific 2-hydroxyacid dehydrogenase NAD-binding" evidence="5">
    <location>
        <begin position="117"/>
        <end position="288"/>
    </location>
</feature>
<dbReference type="GO" id="GO:0030267">
    <property type="term" value="F:glyoxylate reductase (NADPH) activity"/>
    <property type="evidence" value="ECO:0007669"/>
    <property type="project" value="TreeGrafter"/>
</dbReference>
<dbReference type="PROSITE" id="PS00671">
    <property type="entry name" value="D_2_HYDROXYACID_DH_3"/>
    <property type="match status" value="1"/>
</dbReference>
<dbReference type="Proteomes" id="UP000437748">
    <property type="component" value="Unassembled WGS sequence"/>
</dbReference>
<dbReference type="OrthoDB" id="9793626at2"/>
<dbReference type="InterPro" id="IPR050223">
    <property type="entry name" value="D-isomer_2-hydroxyacid_DH"/>
</dbReference>
<accession>A0A6N6VSI4</accession>
<dbReference type="RefSeq" id="WP_153421230.1">
    <property type="nucleotide sequence ID" value="NZ_WFLM01000005.1"/>
</dbReference>
<evidence type="ECO:0000259" key="5">
    <source>
        <dbReference type="Pfam" id="PF02826"/>
    </source>
</evidence>
<protein>
    <recommendedName>
        <fullName evidence="8">Hydroxyacid dehydrogenase</fullName>
    </recommendedName>
</protein>
<dbReference type="Pfam" id="PF02826">
    <property type="entry name" value="2-Hacid_dh_C"/>
    <property type="match status" value="1"/>
</dbReference>